<evidence type="ECO:0000256" key="1">
    <source>
        <dbReference type="SAM" id="MobiDB-lite"/>
    </source>
</evidence>
<feature type="compositionally biased region" description="Low complexity" evidence="1">
    <location>
        <begin position="74"/>
        <end position="86"/>
    </location>
</feature>
<dbReference type="Proteomes" id="UP000636960">
    <property type="component" value="Unassembled WGS sequence"/>
</dbReference>
<dbReference type="EMBL" id="BOMV01000113">
    <property type="protein sequence ID" value="GIF01855.1"/>
    <property type="molecule type" value="Genomic_DNA"/>
</dbReference>
<feature type="compositionally biased region" description="Gly residues" evidence="1">
    <location>
        <begin position="13"/>
        <end position="29"/>
    </location>
</feature>
<sequence length="143" mass="14075">MPAVALDFAVGGADAGGVGEDVGGGGRGPGRVDVQPSGFAGAGQYQQADTAAGQVGDEPPQTEQGSQGAGAADGPGPPAGVDDVPGAVGGQRLGELREQVAQGAVVPGGQADARKQQDQAEQDREDPVEAEDGAAHQLPSRRW</sequence>
<evidence type="ECO:0000313" key="2">
    <source>
        <dbReference type="EMBL" id="GIF01855.1"/>
    </source>
</evidence>
<name>A0A919KAQ5_9ACTN</name>
<protein>
    <submittedName>
        <fullName evidence="2">Uncharacterized protein</fullName>
    </submittedName>
</protein>
<keyword evidence="3" id="KW-1185">Reference proteome</keyword>
<feature type="region of interest" description="Disordered" evidence="1">
    <location>
        <begin position="1"/>
        <end position="143"/>
    </location>
</feature>
<comment type="caution">
    <text evidence="2">The sequence shown here is derived from an EMBL/GenBank/DDBJ whole genome shotgun (WGS) entry which is preliminary data.</text>
</comment>
<feature type="compositionally biased region" description="Low complexity" evidence="1">
    <location>
        <begin position="1"/>
        <end position="12"/>
    </location>
</feature>
<feature type="compositionally biased region" description="Basic and acidic residues" evidence="1">
    <location>
        <begin position="112"/>
        <end position="127"/>
    </location>
</feature>
<evidence type="ECO:0000313" key="3">
    <source>
        <dbReference type="Proteomes" id="UP000636960"/>
    </source>
</evidence>
<organism evidence="2 3">
    <name type="scientific">Paractinoplanes rishiriensis</name>
    <dbReference type="NCBI Taxonomy" id="1050105"/>
    <lineage>
        <taxon>Bacteria</taxon>
        <taxon>Bacillati</taxon>
        <taxon>Actinomycetota</taxon>
        <taxon>Actinomycetes</taxon>
        <taxon>Micromonosporales</taxon>
        <taxon>Micromonosporaceae</taxon>
        <taxon>Paractinoplanes</taxon>
    </lineage>
</organism>
<reference evidence="2" key="1">
    <citation type="submission" date="2021-01" db="EMBL/GenBank/DDBJ databases">
        <title>Whole genome shotgun sequence of Actinoplanes rishiriensis NBRC 108556.</title>
        <authorList>
            <person name="Komaki H."/>
            <person name="Tamura T."/>
        </authorList>
    </citation>
    <scope>NUCLEOTIDE SEQUENCE</scope>
    <source>
        <strain evidence="2">NBRC 108556</strain>
    </source>
</reference>
<accession>A0A919KAQ5</accession>
<dbReference type="AlphaFoldDB" id="A0A919KAQ5"/>
<gene>
    <name evidence="2" type="ORF">Ari01nite_93190</name>
</gene>
<proteinExistence type="predicted"/>